<evidence type="ECO:0000313" key="1">
    <source>
        <dbReference type="EnsemblMetazoa" id="XP_014262567.1"/>
    </source>
</evidence>
<dbReference type="EnsemblMetazoa" id="XM_014407081.2">
    <property type="protein sequence ID" value="XP_014262567.1"/>
    <property type="gene ID" value="LOC106674406"/>
</dbReference>
<dbReference type="KEGG" id="clec:106674406"/>
<dbReference type="RefSeq" id="XP_014262567.1">
    <property type="nucleotide sequence ID" value="XM_014407081.2"/>
</dbReference>
<dbReference type="GeneID" id="106674406"/>
<accession>A0A8I6TI57</accession>
<organism evidence="1 2">
    <name type="scientific">Cimex lectularius</name>
    <name type="common">Bed bug</name>
    <name type="synonym">Acanthia lectularia</name>
    <dbReference type="NCBI Taxonomy" id="79782"/>
    <lineage>
        <taxon>Eukaryota</taxon>
        <taxon>Metazoa</taxon>
        <taxon>Ecdysozoa</taxon>
        <taxon>Arthropoda</taxon>
        <taxon>Hexapoda</taxon>
        <taxon>Insecta</taxon>
        <taxon>Pterygota</taxon>
        <taxon>Neoptera</taxon>
        <taxon>Paraneoptera</taxon>
        <taxon>Hemiptera</taxon>
        <taxon>Heteroptera</taxon>
        <taxon>Panheteroptera</taxon>
        <taxon>Cimicomorpha</taxon>
        <taxon>Cimicidae</taxon>
        <taxon>Cimex</taxon>
    </lineage>
</organism>
<dbReference type="Proteomes" id="UP000494040">
    <property type="component" value="Unassembled WGS sequence"/>
</dbReference>
<protein>
    <submittedName>
        <fullName evidence="1">Uncharacterized protein</fullName>
    </submittedName>
</protein>
<reference evidence="1" key="1">
    <citation type="submission" date="2022-01" db="UniProtKB">
        <authorList>
            <consortium name="EnsemblMetazoa"/>
        </authorList>
    </citation>
    <scope>IDENTIFICATION</scope>
</reference>
<sequence length="1639" mass="190007">MEHYCQDKKVPCNPFDPTRVAPFKELARKSNALGVPPEQLKTKFSLPKKQSTLERKPSEQIEAKYSQGCQTIEQQNAFYFTQYVANDICRKDKECAIYSFMEYVLNATFHPKTPVVPKGKPKRKKCDHINESETCKTCEKVVDSIVQTIFKDQFGVPKIYPLAEMEQSKHVIHQPVSNKCVQIGDRRPLKSAMNRKLHSYANNFPPAHSEQRTNLYNVPKTELEHQENLLDYISKTINGLTTDHDKEKKTLDELKEENLKFMYNMKVNDELEQKMKCRSEQSRSYISQAGSKETFLTCYSCIPDSPFTNQEFNPPSTFSNYQNKIQNTMYQSTLCNECNWKLHNYIGNQSKKHYNRGSEYYDEHNGLRSAYNTNEEPKTRRICSHKSFGQHCSKHSNCTNYELNTNRMSGKKTGEQPMNSHDFTVLFRNHIDYFPQAKKQVDYSKEGMKYSESESNFSPNRYSSQDHPLIHHDVRSNTGLPNDFTFKNRVNNIPLLLKNIIGAPRKLGELKSTCTQTNEQKKYDNNEQVNIPVNNENNLRASLENIVNHLDLIKIRLNENEPSLTSQRIDETPVLTVNPLQENIHVNSEPRRYSNDSNFEHKSIKADQCTQSEKRDSIIVLDFNDDFRIKSPIMGCCNVSAQNEYLESSAGLQKNFHFSTGKTKGTSKSKGFSKHNIIKSKYNHEKMRLPDEVQNIIRKKTKITPIRETAIYTEQTELDINIRDPMKYLKSLQKQNENKDEIIQQKHKPVDAIPTGNTTNLLTFYEKKINKQSNVESQAENQSKEEIHNELDNHTSVPREELLTFLDIFQSFTKLVPNHNILSNNKTLFQINIIADKAEQLLQRIFEASMRLKPSSIHYNNELKEKEDSEESTVQTDFKSITHKKSNIPFAENLLPEQPTSPLSTPTPFSPQTLPTKSMLPARCFLFSKSEPSLKKKNSLAVLVDSTEHKLKSTEISPTYTKLAELKKAGNVSKSKKKFIPISVRENKPLMLIHKLQQKNIMARTDLLSLTTLKNKKYRHYLKKVLTDKVNKDSQRKGNQALLIQVKKAHKHFKKMFNKYLNLINESDSKSTQINSDDSRNNLRALKSGDNEFRDVFPSKMNGASSRIRLPPLITLPFSSSKYQKLEYFTCENDCKAAEIMNKPEDYLGAKDLSNSNINIKNYILCDIPEEKKCFENDILPDFSMLNCLKGKIIFSQESKSKGKIEEWVSNNININSNYEIESVVSDDSLISQEELSESKFFSIPSFRTDSNNAYVFYTCSEDESTRSPSVNFFEQLKSQKEHELLKRKINFTILPDHKKETSNESDSSRSYKSREFYLQNTTQITHKLCDYRHAEEKNIIKQKKNDFNKKFQNSSKTPPRNSIIKYEWEESSMEMVKKTPSYKRKCNMNSDCTTFMNKNSSKFRSSNKLRDEFYLKVCSNQDKSTMMDTKIHFVSKNSNKHLSRNGNYFEPTFKTLSKIANTKSHKLSPTQKLRKTFHSKVYSDKKNTKIDKMLVFKDHLEQRGKTINAESKIKDVSSKSLLDDIDECNEQHFSPNTFKDYFKGRIENNSGVNSHCVQNNNNYTQENKPAESTIEEKVHRNRVELFKNRVVILKEVLDKLDDAVFVYRKIDTILKEFSCKMSQPLASSLGNSEKKHIQ</sequence>
<evidence type="ECO:0000313" key="2">
    <source>
        <dbReference type="Proteomes" id="UP000494040"/>
    </source>
</evidence>
<keyword evidence="2" id="KW-1185">Reference proteome</keyword>
<name>A0A8I6TI57_CIMLE</name>
<proteinExistence type="predicted"/>